<sequence length="81" mass="9120">MGAGCSPPNPPDIGGAGGVWGFTHFTSNIQESQFFQIINVICSQQRYNKNSTFLDKNREESFNFFLFFPQLRLAQTRDALA</sequence>
<dbReference type="EMBL" id="SFCA01000135">
    <property type="protein sequence ID" value="TRT53940.1"/>
    <property type="molecule type" value="Genomic_DNA"/>
</dbReference>
<gene>
    <name evidence="1" type="ORF">EWV85_12970</name>
</gene>
<comment type="caution">
    <text evidence="1">The sequence shown here is derived from an EMBL/GenBank/DDBJ whole genome shotgun (WGS) entry which is preliminary data.</text>
</comment>
<evidence type="ECO:0000313" key="2">
    <source>
        <dbReference type="Proteomes" id="UP000316443"/>
    </source>
</evidence>
<dbReference type="Proteomes" id="UP000316443">
    <property type="component" value="Unassembled WGS sequence"/>
</dbReference>
<reference evidence="1 2" key="1">
    <citation type="submission" date="2019-01" db="EMBL/GenBank/DDBJ databases">
        <title>Coherence of Microcystis species and biogeography revealed through population genomics.</title>
        <authorList>
            <person name="Perez-Carrascal O.M."/>
            <person name="Terrat Y."/>
            <person name="Giani A."/>
            <person name="Fortin N."/>
            <person name="Tromas N."/>
            <person name="Shapiro B.J."/>
        </authorList>
    </citation>
    <scope>NUCLEOTIDE SEQUENCE [LARGE SCALE GENOMIC DNA]</scope>
    <source>
        <strain evidence="1">Ma_QC_C_20070703_M131</strain>
    </source>
</reference>
<dbReference type="AlphaFoldDB" id="A0A551XZ13"/>
<name>A0A551XZ13_MICAE</name>
<evidence type="ECO:0000313" key="1">
    <source>
        <dbReference type="EMBL" id="TRT53940.1"/>
    </source>
</evidence>
<protein>
    <submittedName>
        <fullName evidence="1">Uncharacterized protein</fullName>
    </submittedName>
</protein>
<proteinExistence type="predicted"/>
<organism evidence="1 2">
    <name type="scientific">Microcystis aeruginosa Ma_QC_C_20070703_M131</name>
    <dbReference type="NCBI Taxonomy" id="2486263"/>
    <lineage>
        <taxon>Bacteria</taxon>
        <taxon>Bacillati</taxon>
        <taxon>Cyanobacteriota</taxon>
        <taxon>Cyanophyceae</taxon>
        <taxon>Oscillatoriophycideae</taxon>
        <taxon>Chroococcales</taxon>
        <taxon>Microcystaceae</taxon>
        <taxon>Microcystis</taxon>
    </lineage>
</organism>
<accession>A0A551XZ13</accession>